<keyword evidence="2" id="KW-0812">Transmembrane</keyword>
<name>A0A0F9HGZ2_9ZZZZ</name>
<keyword evidence="2" id="KW-1133">Transmembrane helix</keyword>
<feature type="region of interest" description="Disordered" evidence="1">
    <location>
        <begin position="40"/>
        <end position="83"/>
    </location>
</feature>
<evidence type="ECO:0000256" key="1">
    <source>
        <dbReference type="SAM" id="MobiDB-lite"/>
    </source>
</evidence>
<sequence>MIPPDILLALFVVLIVAAAWAVLAGLGARIAQRRQELVEPETYGDQGGMPVESRWPSSHHKAPETGSGLPAWGRTSAPWKAGD</sequence>
<evidence type="ECO:0000256" key="2">
    <source>
        <dbReference type="SAM" id="Phobius"/>
    </source>
</evidence>
<evidence type="ECO:0000313" key="3">
    <source>
        <dbReference type="EMBL" id="KKL74372.1"/>
    </source>
</evidence>
<feature type="transmembrane region" description="Helical" evidence="2">
    <location>
        <begin position="6"/>
        <end position="26"/>
    </location>
</feature>
<gene>
    <name evidence="3" type="ORF">LCGC14_2065570</name>
</gene>
<dbReference type="AlphaFoldDB" id="A0A0F9HGZ2"/>
<protein>
    <submittedName>
        <fullName evidence="3">Uncharacterized protein</fullName>
    </submittedName>
</protein>
<dbReference type="EMBL" id="LAZR01024676">
    <property type="protein sequence ID" value="KKL74372.1"/>
    <property type="molecule type" value="Genomic_DNA"/>
</dbReference>
<accession>A0A0F9HGZ2</accession>
<organism evidence="3">
    <name type="scientific">marine sediment metagenome</name>
    <dbReference type="NCBI Taxonomy" id="412755"/>
    <lineage>
        <taxon>unclassified sequences</taxon>
        <taxon>metagenomes</taxon>
        <taxon>ecological metagenomes</taxon>
    </lineage>
</organism>
<reference evidence="3" key="1">
    <citation type="journal article" date="2015" name="Nature">
        <title>Complex archaea that bridge the gap between prokaryotes and eukaryotes.</title>
        <authorList>
            <person name="Spang A."/>
            <person name="Saw J.H."/>
            <person name="Jorgensen S.L."/>
            <person name="Zaremba-Niedzwiedzka K."/>
            <person name="Martijn J."/>
            <person name="Lind A.E."/>
            <person name="van Eijk R."/>
            <person name="Schleper C."/>
            <person name="Guy L."/>
            <person name="Ettema T.J."/>
        </authorList>
    </citation>
    <scope>NUCLEOTIDE SEQUENCE</scope>
</reference>
<proteinExistence type="predicted"/>
<keyword evidence="2" id="KW-0472">Membrane</keyword>
<comment type="caution">
    <text evidence="3">The sequence shown here is derived from an EMBL/GenBank/DDBJ whole genome shotgun (WGS) entry which is preliminary data.</text>
</comment>